<organism evidence="3 4">
    <name type="scientific">Massilimicrobiota timonensis</name>
    <dbReference type="NCBI Taxonomy" id="1776392"/>
    <lineage>
        <taxon>Bacteria</taxon>
        <taxon>Bacillati</taxon>
        <taxon>Bacillota</taxon>
        <taxon>Erysipelotrichia</taxon>
        <taxon>Erysipelotrichales</taxon>
        <taxon>Erysipelotrichaceae</taxon>
        <taxon>Massilimicrobiota</taxon>
    </lineage>
</organism>
<dbReference type="InterPro" id="IPR040591">
    <property type="entry name" value="RqcP2_RBD"/>
</dbReference>
<dbReference type="Proteomes" id="UP000195305">
    <property type="component" value="Unassembled WGS sequence"/>
</dbReference>
<dbReference type="EMBL" id="NFLJ01000009">
    <property type="protein sequence ID" value="OUQ35270.1"/>
    <property type="molecule type" value="Genomic_DNA"/>
</dbReference>
<dbReference type="Gene3D" id="3.10.290.10">
    <property type="entry name" value="RNA-binding S4 domain"/>
    <property type="match status" value="1"/>
</dbReference>
<comment type="caution">
    <text evidence="3">The sequence shown here is derived from an EMBL/GenBank/DDBJ whole genome shotgun (WGS) entry which is preliminary data.</text>
</comment>
<keyword evidence="1" id="KW-0694">RNA-binding</keyword>
<sequence length="249" mass="29238">MLEHFKGDEVFVKKILDYQFQALQHQRMILTPFYNPHEREIVKSVIGKELKIESFGGFLNAENQRMIICPDYYMIDKDDFEIQLVEILYHQQFGKIHHKDILGALMNLGIKRECIGDIDDGQRCFFACTKQTYPYIAQTLKQIKKAKVRLQECYEDIEIVHDYISRSFILSSMRLDKVVSAMFKVSRQLASEAIRSGHVKVNYKIVEEVSYLCHNSDMVSFKHHGRVKIVDENKQTRQGNHVVSGYFYK</sequence>
<evidence type="ECO:0000313" key="4">
    <source>
        <dbReference type="Proteomes" id="UP000195305"/>
    </source>
</evidence>
<dbReference type="InterPro" id="IPR002942">
    <property type="entry name" value="S4_RNA-bd"/>
</dbReference>
<dbReference type="OrthoDB" id="9812787at2"/>
<dbReference type="SMART" id="SM00363">
    <property type="entry name" value="S4"/>
    <property type="match status" value="1"/>
</dbReference>
<dbReference type="Pfam" id="PF17774">
    <property type="entry name" value="YlmH_RBD"/>
    <property type="match status" value="1"/>
</dbReference>
<gene>
    <name evidence="3" type="ORF">B5E75_04390</name>
</gene>
<dbReference type="CDD" id="cd00165">
    <property type="entry name" value="S4"/>
    <property type="match status" value="1"/>
</dbReference>
<keyword evidence="4" id="KW-1185">Reference proteome</keyword>
<accession>A0A1Y4T0V6</accession>
<evidence type="ECO:0000256" key="1">
    <source>
        <dbReference type="PROSITE-ProRule" id="PRU00182"/>
    </source>
</evidence>
<protein>
    <submittedName>
        <fullName evidence="3">RNA-binding protein</fullName>
    </submittedName>
</protein>
<dbReference type="Pfam" id="PF01479">
    <property type="entry name" value="S4"/>
    <property type="match status" value="1"/>
</dbReference>
<dbReference type="InterPro" id="IPR012677">
    <property type="entry name" value="Nucleotide-bd_a/b_plait_sf"/>
</dbReference>
<dbReference type="RefSeq" id="WP_087357571.1">
    <property type="nucleotide sequence ID" value="NZ_NFLJ01000009.1"/>
</dbReference>
<dbReference type="InterPro" id="IPR036986">
    <property type="entry name" value="S4_RNA-bd_sf"/>
</dbReference>
<proteinExistence type="predicted"/>
<dbReference type="SUPFAM" id="SSF55174">
    <property type="entry name" value="Alpha-L RNA-binding motif"/>
    <property type="match status" value="1"/>
</dbReference>
<dbReference type="Gene3D" id="3.30.70.330">
    <property type="match status" value="1"/>
</dbReference>
<dbReference type="Gene3D" id="3.30.1370.160">
    <property type="match status" value="1"/>
</dbReference>
<reference evidence="3 4" key="1">
    <citation type="journal article" date="2018" name="BMC Genomics">
        <title>Whole genome sequencing and function prediction of 133 gut anaerobes isolated from chicken caecum in pure cultures.</title>
        <authorList>
            <person name="Medvecky M."/>
            <person name="Cejkova D."/>
            <person name="Polansky O."/>
            <person name="Karasova D."/>
            <person name="Kubasova T."/>
            <person name="Cizek A."/>
            <person name="Rychlik I."/>
        </authorList>
    </citation>
    <scope>NUCLEOTIDE SEQUENCE [LARGE SCALE GENOMIC DNA]</scope>
    <source>
        <strain evidence="3 4">An13</strain>
    </source>
</reference>
<name>A0A1Y4T0V6_9FIRM</name>
<dbReference type="PROSITE" id="PS50889">
    <property type="entry name" value="S4"/>
    <property type="match status" value="1"/>
</dbReference>
<dbReference type="GO" id="GO:0003723">
    <property type="term" value="F:RNA binding"/>
    <property type="evidence" value="ECO:0007669"/>
    <property type="project" value="UniProtKB-KW"/>
</dbReference>
<dbReference type="AlphaFoldDB" id="A0A1Y4T0V6"/>
<evidence type="ECO:0000313" key="3">
    <source>
        <dbReference type="EMBL" id="OUQ35270.1"/>
    </source>
</evidence>
<evidence type="ECO:0000259" key="2">
    <source>
        <dbReference type="SMART" id="SM00363"/>
    </source>
</evidence>
<feature type="domain" description="RNA-binding S4" evidence="2">
    <location>
        <begin position="173"/>
        <end position="235"/>
    </location>
</feature>